<dbReference type="Gene3D" id="3.30.70.20">
    <property type="match status" value="1"/>
</dbReference>
<feature type="domain" description="4Fe-4S ferredoxin-type" evidence="5">
    <location>
        <begin position="242"/>
        <end position="271"/>
    </location>
</feature>
<dbReference type="InterPro" id="IPR017896">
    <property type="entry name" value="4Fe4S_Fe-S-bd"/>
</dbReference>
<evidence type="ECO:0000313" key="7">
    <source>
        <dbReference type="Proteomes" id="UP000198922"/>
    </source>
</evidence>
<dbReference type="GO" id="GO:0046872">
    <property type="term" value="F:metal ion binding"/>
    <property type="evidence" value="ECO:0007669"/>
    <property type="project" value="UniProtKB-KW"/>
</dbReference>
<evidence type="ECO:0000256" key="1">
    <source>
        <dbReference type="ARBA" id="ARBA00022723"/>
    </source>
</evidence>
<dbReference type="OrthoDB" id="9815745at2"/>
<dbReference type="PANTHER" id="PTHR42827">
    <property type="entry name" value="IRON-SULFUR CLUSTER-BINDING PROTEIN-RELATED"/>
    <property type="match status" value="1"/>
</dbReference>
<dbReference type="AlphaFoldDB" id="A0A1G7KQH1"/>
<dbReference type="Proteomes" id="UP000198922">
    <property type="component" value="Unassembled WGS sequence"/>
</dbReference>
<feature type="region of interest" description="Disordered" evidence="4">
    <location>
        <begin position="318"/>
        <end position="349"/>
    </location>
</feature>
<dbReference type="STRING" id="521013.SAMN04488567_0262"/>
<evidence type="ECO:0000256" key="3">
    <source>
        <dbReference type="ARBA" id="ARBA00023014"/>
    </source>
</evidence>
<evidence type="ECO:0000256" key="2">
    <source>
        <dbReference type="ARBA" id="ARBA00023004"/>
    </source>
</evidence>
<evidence type="ECO:0000313" key="6">
    <source>
        <dbReference type="EMBL" id="SDF39200.1"/>
    </source>
</evidence>
<proteinExistence type="predicted"/>
<dbReference type="PANTHER" id="PTHR42827:SF1">
    <property type="entry name" value="IRON-SULFUR CLUSTER-BINDING PROTEIN"/>
    <property type="match status" value="1"/>
</dbReference>
<gene>
    <name evidence="6" type="ORF">SAMN04488567_0262</name>
</gene>
<name>A0A1G7KQH1_9RHOB</name>
<keyword evidence="7" id="KW-1185">Reference proteome</keyword>
<dbReference type="InterPro" id="IPR017900">
    <property type="entry name" value="4Fe4S_Fe_S_CS"/>
</dbReference>
<dbReference type="GO" id="GO:0051536">
    <property type="term" value="F:iron-sulfur cluster binding"/>
    <property type="evidence" value="ECO:0007669"/>
    <property type="project" value="UniProtKB-KW"/>
</dbReference>
<evidence type="ECO:0000256" key="4">
    <source>
        <dbReference type="SAM" id="MobiDB-lite"/>
    </source>
</evidence>
<protein>
    <submittedName>
        <fullName evidence="6">4Fe-4S dicluster domain-containing protein</fullName>
    </submittedName>
</protein>
<organism evidence="6 7">
    <name type="scientific">Limimaricola pyoseonensis</name>
    <dbReference type="NCBI Taxonomy" id="521013"/>
    <lineage>
        <taxon>Bacteria</taxon>
        <taxon>Pseudomonadati</taxon>
        <taxon>Pseudomonadota</taxon>
        <taxon>Alphaproteobacteria</taxon>
        <taxon>Rhodobacterales</taxon>
        <taxon>Paracoccaceae</taxon>
        <taxon>Limimaricola</taxon>
    </lineage>
</organism>
<evidence type="ECO:0000259" key="5">
    <source>
        <dbReference type="PROSITE" id="PS51379"/>
    </source>
</evidence>
<dbReference type="EMBL" id="FNAT01000013">
    <property type="protein sequence ID" value="SDF39200.1"/>
    <property type="molecule type" value="Genomic_DNA"/>
</dbReference>
<keyword evidence="1" id="KW-0479">Metal-binding</keyword>
<dbReference type="PROSITE" id="PS00198">
    <property type="entry name" value="4FE4S_FER_1"/>
    <property type="match status" value="1"/>
</dbReference>
<reference evidence="7" key="1">
    <citation type="submission" date="2016-10" db="EMBL/GenBank/DDBJ databases">
        <authorList>
            <person name="Varghese N."/>
            <person name="Submissions S."/>
        </authorList>
    </citation>
    <scope>NUCLEOTIDE SEQUENCE [LARGE SCALE GENOMIC DNA]</scope>
    <source>
        <strain evidence="7">DSM 21424</strain>
    </source>
</reference>
<dbReference type="PROSITE" id="PS51379">
    <property type="entry name" value="4FE4S_FER_2"/>
    <property type="match status" value="1"/>
</dbReference>
<keyword evidence="3" id="KW-0411">Iron-sulfur</keyword>
<keyword evidence="2" id="KW-0408">Iron</keyword>
<accession>A0A1G7KQH1</accession>
<dbReference type="SUPFAM" id="SSF54862">
    <property type="entry name" value="4Fe-4S ferredoxins"/>
    <property type="match status" value="1"/>
</dbReference>
<dbReference type="Pfam" id="PF12838">
    <property type="entry name" value="Fer4_7"/>
    <property type="match status" value="1"/>
</dbReference>
<sequence>MPKPNPHRPFTPDPAQMALAPAVSGNEINGMDLDAPRPPRMVYWAPDPDEIPHGGMQRWFYTVRPDAPALVAERAARQAILEAPLPDVAPERREAAPEEWTAELDGFVASGLCEKAGVAEMRSEWCYEGHSVPQSRVILLGVRHDYDRLRQAPEVEAGAEVVRQYGRAAHAAKQVAGWLRRAGWAAEPVTGPMTGAFTLIPPALACGFGELGKHGSIIDRDLGANFRLSAVLTDAPFAPTPPRAHGIDAFCASCRICEDACPPLAIQPEKRRVRGVRKWYVDFDRCLPFFNEHHGCAICIAVCPWSRPGVGPNLAAKLARRAGRDPQEAAAAGPGDARDAPSRPAGPPR</sequence>